<dbReference type="STRING" id="81408.B4119_1956"/>
<gene>
    <name evidence="2" type="ORF">B4119_1956</name>
</gene>
<dbReference type="EMBL" id="LQYS01000124">
    <property type="protein sequence ID" value="KYD06618.1"/>
    <property type="molecule type" value="Genomic_DNA"/>
</dbReference>
<keyword evidence="1" id="KW-0472">Membrane</keyword>
<name>A0A150L2R7_9BACL</name>
<evidence type="ECO:0000313" key="2">
    <source>
        <dbReference type="EMBL" id="KYD06618.1"/>
    </source>
</evidence>
<comment type="caution">
    <text evidence="2">The sequence shown here is derived from an EMBL/GenBank/DDBJ whole genome shotgun (WGS) entry which is preliminary data.</text>
</comment>
<keyword evidence="1" id="KW-1133">Transmembrane helix</keyword>
<accession>A0A150L2R7</accession>
<dbReference type="PATRIC" id="fig|81408.3.peg.1965"/>
<keyword evidence="1" id="KW-0812">Transmembrane</keyword>
<dbReference type="AlphaFoldDB" id="A0A150L2R7"/>
<protein>
    <submittedName>
        <fullName evidence="2">Uncharacterized protein</fullName>
    </submittedName>
</protein>
<evidence type="ECO:0000313" key="3">
    <source>
        <dbReference type="Proteomes" id="UP000075455"/>
    </source>
</evidence>
<dbReference type="RefSeq" id="WP_061580330.1">
    <property type="nucleotide sequence ID" value="NZ_LQYS01000124.1"/>
</dbReference>
<organism evidence="2 3">
    <name type="scientific">Saccharococcus caldoxylosilyticus</name>
    <dbReference type="NCBI Taxonomy" id="81408"/>
    <lineage>
        <taxon>Bacteria</taxon>
        <taxon>Bacillati</taxon>
        <taxon>Bacillota</taxon>
        <taxon>Bacilli</taxon>
        <taxon>Bacillales</taxon>
        <taxon>Anoxybacillaceae</taxon>
        <taxon>Saccharococcus</taxon>
    </lineage>
</organism>
<proteinExistence type="predicted"/>
<sequence>MNKKIKIGIGVFGIFALGIGLFAFAFVQSMKPDEDEVKKVKIQAQEYIKNTFKDEIVIYDTLFDNMGNFPTFDYAAKAENKKDHTQFLVYYNDETKQMEDSYIAEKWEKELENNIRPYIEQKLGALDKLWVDYDERTGITYNVNPNEPSSYKEYDAAPTIIISVPRKPAKKDEEIFNEIVSFIQKNAELKHGMISISYVKKGVPLDDKEWHKTF</sequence>
<dbReference type="Proteomes" id="UP000075455">
    <property type="component" value="Unassembled WGS sequence"/>
</dbReference>
<reference evidence="2 3" key="1">
    <citation type="submission" date="2016-01" db="EMBL/GenBank/DDBJ databases">
        <title>Draft Genome Sequences of Seven Thermophilic Sporeformers Isolated from Foods.</title>
        <authorList>
            <person name="Berendsen E.M."/>
            <person name="Wells-Bennik M.H."/>
            <person name="Krawcyk A.O."/>
            <person name="De Jong A."/>
            <person name="Holsappel S."/>
            <person name="Eijlander R.T."/>
            <person name="Kuipers O.P."/>
        </authorList>
    </citation>
    <scope>NUCLEOTIDE SEQUENCE [LARGE SCALE GENOMIC DNA]</scope>
    <source>
        <strain evidence="2 3">B4119</strain>
    </source>
</reference>
<evidence type="ECO:0000256" key="1">
    <source>
        <dbReference type="SAM" id="Phobius"/>
    </source>
</evidence>
<feature type="transmembrane region" description="Helical" evidence="1">
    <location>
        <begin position="7"/>
        <end position="27"/>
    </location>
</feature>